<proteinExistence type="predicted"/>
<dbReference type="PROSITE" id="PS50181">
    <property type="entry name" value="FBOX"/>
    <property type="match status" value="1"/>
</dbReference>
<dbReference type="SUPFAM" id="SSF81383">
    <property type="entry name" value="F-box domain"/>
    <property type="match status" value="1"/>
</dbReference>
<dbReference type="PaxDb" id="4097-A0A1S4B0V5"/>
<dbReference type="Gene3D" id="1.20.1280.50">
    <property type="match status" value="1"/>
</dbReference>
<dbReference type="PANTHER" id="PTHR35546">
    <property type="entry name" value="F-BOX PROTEIN INTERACTION DOMAIN PROTEIN-RELATED"/>
    <property type="match status" value="1"/>
</dbReference>
<reference evidence="2" key="1">
    <citation type="submission" date="2025-08" db="UniProtKB">
        <authorList>
            <consortium name="RefSeq"/>
        </authorList>
    </citation>
    <scope>IDENTIFICATION</scope>
</reference>
<dbReference type="InterPro" id="IPR036047">
    <property type="entry name" value="F-box-like_dom_sf"/>
</dbReference>
<dbReference type="Pfam" id="PF00646">
    <property type="entry name" value="F-box"/>
    <property type="match status" value="1"/>
</dbReference>
<name>A0A1S4B0V5_TOBAC</name>
<accession>A0A1S4B0V5</accession>
<dbReference type="STRING" id="4097.A0A1S4B0V5"/>
<dbReference type="Pfam" id="PF08268">
    <property type="entry name" value="FBA_3"/>
    <property type="match status" value="1"/>
</dbReference>
<protein>
    <submittedName>
        <fullName evidence="2">F-box protein At5g49610-like</fullName>
    </submittedName>
</protein>
<sequence>MASTSSSSSTLPSDIIFEILTRTSLKTLDTCKSVNKQWHNLISESSFMPQFCEKSHNISGYFVQSLSRSKHVTEFVSLNGCSGKTPLYLPMETIKPKDKIFNYDCDIKIEASSKQGILCCLRRIKHKYRYYVCKPSTKQWVKLPNPKMRYSTVKLALIVLKSNPLNFKIIRLSSTRTVYHHYINLGLDYYRSEVFDSEAWEWRKRKDILFPQEIYVDMFTPTVNASGLVYFKLGDDLVMALNYNGEEAFPRFSLPKPAMEYKNYGYNQLVEYNGKLGFTCLSPKGMELWIFENGNQSWELKKEVEIETLKKVTKYPRLVGFYNADIALMIDYYEVIFYKLQDKSFNKVKLNKCRIQETLAHILTACTGLAQVVSAQAAHATSQAGGGTHTPVFRTPDQVVQEIHIPGALPAQPVAAA</sequence>
<dbReference type="InterPro" id="IPR013187">
    <property type="entry name" value="F-box-assoc_dom_typ3"/>
</dbReference>
<dbReference type="OMA" id="MELWIFE"/>
<organism evidence="2">
    <name type="scientific">Nicotiana tabacum</name>
    <name type="common">Common tobacco</name>
    <dbReference type="NCBI Taxonomy" id="4097"/>
    <lineage>
        <taxon>Eukaryota</taxon>
        <taxon>Viridiplantae</taxon>
        <taxon>Streptophyta</taxon>
        <taxon>Embryophyta</taxon>
        <taxon>Tracheophyta</taxon>
        <taxon>Spermatophyta</taxon>
        <taxon>Magnoliopsida</taxon>
        <taxon>eudicotyledons</taxon>
        <taxon>Gunneridae</taxon>
        <taxon>Pentapetalae</taxon>
        <taxon>asterids</taxon>
        <taxon>lamiids</taxon>
        <taxon>Solanales</taxon>
        <taxon>Solanaceae</taxon>
        <taxon>Nicotianoideae</taxon>
        <taxon>Nicotianeae</taxon>
        <taxon>Nicotiana</taxon>
    </lineage>
</organism>
<dbReference type="AlphaFoldDB" id="A0A1S4B0V5"/>
<dbReference type="PANTHER" id="PTHR35546:SF68">
    <property type="entry name" value="F-BOX DOMAIN-CONTAINING PROTEIN"/>
    <property type="match status" value="1"/>
</dbReference>
<dbReference type="InterPro" id="IPR001810">
    <property type="entry name" value="F-box_dom"/>
</dbReference>
<dbReference type="InterPro" id="IPR055290">
    <property type="entry name" value="At3g26010-like"/>
</dbReference>
<evidence type="ECO:0000259" key="1">
    <source>
        <dbReference type="PROSITE" id="PS50181"/>
    </source>
</evidence>
<gene>
    <name evidence="2" type="primary">LOC107803300</name>
</gene>
<dbReference type="KEGG" id="nta:107803300"/>
<dbReference type="SMART" id="SM00256">
    <property type="entry name" value="FBOX"/>
    <property type="match status" value="1"/>
</dbReference>
<evidence type="ECO:0000313" key="2">
    <source>
        <dbReference type="RefSeq" id="XP_016482474.1"/>
    </source>
</evidence>
<dbReference type="RefSeq" id="XP_016482474.1">
    <property type="nucleotide sequence ID" value="XM_016626988.1"/>
</dbReference>
<dbReference type="OrthoDB" id="1845982at2759"/>
<feature type="domain" description="F-box" evidence="1">
    <location>
        <begin position="5"/>
        <end position="51"/>
    </location>
</feature>